<accession>A0A3B1D686</accession>
<dbReference type="EMBL" id="UOGK01000140">
    <property type="protein sequence ID" value="VAX38406.1"/>
    <property type="molecule type" value="Genomic_DNA"/>
</dbReference>
<dbReference type="InterPro" id="IPR029055">
    <property type="entry name" value="Ntn_hydrolases_N"/>
</dbReference>
<name>A0A3B1D686_9ZZZZ</name>
<gene>
    <name evidence="1" type="ORF">MNBD_PLANCTO03-1944</name>
</gene>
<protein>
    <submittedName>
        <fullName evidence="1">Uncharacterized protein</fullName>
    </submittedName>
</protein>
<dbReference type="InterPro" id="IPR010430">
    <property type="entry name" value="DUF1028"/>
</dbReference>
<dbReference type="Gene3D" id="3.60.20.10">
    <property type="entry name" value="Glutamine Phosphoribosylpyrophosphate, subunit 1, domain 1"/>
    <property type="match status" value="1"/>
</dbReference>
<dbReference type="Pfam" id="PF06267">
    <property type="entry name" value="DUF1028"/>
    <property type="match status" value="1"/>
</dbReference>
<dbReference type="AlphaFoldDB" id="A0A3B1D686"/>
<organism evidence="1">
    <name type="scientific">hydrothermal vent metagenome</name>
    <dbReference type="NCBI Taxonomy" id="652676"/>
    <lineage>
        <taxon>unclassified sequences</taxon>
        <taxon>metagenomes</taxon>
        <taxon>ecological metagenomes</taxon>
    </lineage>
</organism>
<dbReference type="SUPFAM" id="SSF56235">
    <property type="entry name" value="N-terminal nucleophile aminohydrolases (Ntn hydrolases)"/>
    <property type="match status" value="1"/>
</dbReference>
<sequence length="112" mass="12481">MQGSILTDEAVVADAFAVFERIDGEPLVDRLVAAMEVGTMAGGGSRCGEQAARSVFVTIFKRDNKPHRPYFQVLVYGCETDRQPAVVRLVEEFKRWKDYGTEDASTSLYVML</sequence>
<evidence type="ECO:0000313" key="1">
    <source>
        <dbReference type="EMBL" id="VAX38406.1"/>
    </source>
</evidence>
<proteinExistence type="predicted"/>
<reference evidence="1" key="1">
    <citation type="submission" date="2018-06" db="EMBL/GenBank/DDBJ databases">
        <authorList>
            <person name="Zhirakovskaya E."/>
        </authorList>
    </citation>
    <scope>NUCLEOTIDE SEQUENCE</scope>
</reference>